<dbReference type="PROSITE" id="PS51740">
    <property type="entry name" value="SPOVT_ABRB"/>
    <property type="match status" value="1"/>
</dbReference>
<comment type="similarity">
    <text evidence="7">Belongs to the MraZ family.</text>
</comment>
<sequence>MDFLGTFNFNLDDKKRLILPAKWRSALSNDVVLSKGYDGALELRSASKFKEYYDQELKVLDTKNRNARIILRQRLGYAANLVVDRSFRILLPTNLIKIAGIEHEVCLVGVGDLIEIWDVKKYAEFQAETDNKLEDASAELESWTN</sequence>
<dbReference type="Pfam" id="PF02381">
    <property type="entry name" value="MraZ"/>
    <property type="match status" value="2"/>
</dbReference>
<accession>A0ABU0LZY2</accession>
<comment type="subunit">
    <text evidence="7">Forms oligomers.</text>
</comment>
<comment type="caution">
    <text evidence="9">The sequence shown here is derived from an EMBL/GenBank/DDBJ whole genome shotgun (WGS) entry which is preliminary data.</text>
</comment>
<keyword evidence="2 7" id="KW-0963">Cytoplasm</keyword>
<dbReference type="InterPro" id="IPR035644">
    <property type="entry name" value="MraZ_C"/>
</dbReference>
<organism evidence="9 10">
    <name type="scientific">Mycoplasmoides fastidiosum</name>
    <dbReference type="NCBI Taxonomy" id="92758"/>
    <lineage>
        <taxon>Bacteria</taxon>
        <taxon>Bacillati</taxon>
        <taxon>Mycoplasmatota</taxon>
        <taxon>Mycoplasmoidales</taxon>
        <taxon>Mycoplasmoidaceae</taxon>
        <taxon>Mycoplasmoides</taxon>
    </lineage>
</organism>
<dbReference type="InterPro" id="IPR037914">
    <property type="entry name" value="SpoVT-AbrB_sf"/>
</dbReference>
<dbReference type="CDD" id="cd16321">
    <property type="entry name" value="MraZ_C"/>
    <property type="match status" value="1"/>
</dbReference>
<evidence type="ECO:0000256" key="3">
    <source>
        <dbReference type="ARBA" id="ARBA00022737"/>
    </source>
</evidence>
<dbReference type="HAMAP" id="MF_01008">
    <property type="entry name" value="MraZ"/>
    <property type="match status" value="1"/>
</dbReference>
<keyword evidence="6 7" id="KW-0804">Transcription</keyword>
<dbReference type="NCBIfam" id="TIGR00242">
    <property type="entry name" value="division/cell wall cluster transcriptional repressor MraZ"/>
    <property type="match status" value="1"/>
</dbReference>
<evidence type="ECO:0000256" key="5">
    <source>
        <dbReference type="ARBA" id="ARBA00023125"/>
    </source>
</evidence>
<dbReference type="InterPro" id="IPR035642">
    <property type="entry name" value="MraZ_N"/>
</dbReference>
<dbReference type="InterPro" id="IPR038619">
    <property type="entry name" value="MraZ_sf"/>
</dbReference>
<dbReference type="Gene3D" id="3.40.1550.20">
    <property type="entry name" value="Transcriptional regulator MraZ domain"/>
    <property type="match status" value="1"/>
</dbReference>
<dbReference type="PANTHER" id="PTHR34701">
    <property type="entry name" value="TRANSCRIPTIONAL REGULATOR MRAZ"/>
    <property type="match status" value="1"/>
</dbReference>
<evidence type="ECO:0000313" key="9">
    <source>
        <dbReference type="EMBL" id="MDQ0514266.1"/>
    </source>
</evidence>
<evidence type="ECO:0000256" key="7">
    <source>
        <dbReference type="HAMAP-Rule" id="MF_01008"/>
    </source>
</evidence>
<comment type="subcellular location">
    <subcellularLocation>
        <location evidence="7">Cytoplasm</location>
        <location evidence="7">Nucleoid</location>
    </subcellularLocation>
</comment>
<protein>
    <recommendedName>
        <fullName evidence="1 7">Transcriptional regulator MraZ</fullName>
    </recommendedName>
</protein>
<dbReference type="InterPro" id="IPR007159">
    <property type="entry name" value="SpoVT-AbrB_dom"/>
</dbReference>
<keyword evidence="3" id="KW-0677">Repeat</keyword>
<evidence type="ECO:0000256" key="4">
    <source>
        <dbReference type="ARBA" id="ARBA00023015"/>
    </source>
</evidence>
<dbReference type="InterPro" id="IPR020603">
    <property type="entry name" value="MraZ_dom"/>
</dbReference>
<dbReference type="PANTHER" id="PTHR34701:SF1">
    <property type="entry name" value="TRANSCRIPTIONAL REGULATOR MRAZ"/>
    <property type="match status" value="1"/>
</dbReference>
<evidence type="ECO:0000256" key="1">
    <source>
        <dbReference type="ARBA" id="ARBA00013860"/>
    </source>
</evidence>
<evidence type="ECO:0000256" key="2">
    <source>
        <dbReference type="ARBA" id="ARBA00022490"/>
    </source>
</evidence>
<keyword evidence="4 7" id="KW-0805">Transcription regulation</keyword>
<dbReference type="RefSeq" id="WP_256547045.1">
    <property type="nucleotide sequence ID" value="NZ_CP101809.1"/>
</dbReference>
<evidence type="ECO:0000259" key="8">
    <source>
        <dbReference type="PROSITE" id="PS51740"/>
    </source>
</evidence>
<dbReference type="Proteomes" id="UP001240643">
    <property type="component" value="Unassembled WGS sequence"/>
</dbReference>
<keyword evidence="10" id="KW-1185">Reference proteome</keyword>
<dbReference type="SUPFAM" id="SSF89447">
    <property type="entry name" value="AbrB/MazE/MraZ-like"/>
    <property type="match status" value="1"/>
</dbReference>
<dbReference type="CDD" id="cd16320">
    <property type="entry name" value="MraZ_N"/>
    <property type="match status" value="1"/>
</dbReference>
<dbReference type="InterPro" id="IPR003444">
    <property type="entry name" value="MraZ"/>
</dbReference>
<evidence type="ECO:0000313" key="10">
    <source>
        <dbReference type="Proteomes" id="UP001240643"/>
    </source>
</evidence>
<dbReference type="EMBL" id="JAUSWO010000001">
    <property type="protein sequence ID" value="MDQ0514266.1"/>
    <property type="molecule type" value="Genomic_DNA"/>
</dbReference>
<proteinExistence type="inferred from homology"/>
<reference evidence="9" key="1">
    <citation type="submission" date="2023-07" db="EMBL/GenBank/DDBJ databases">
        <title>Genomic Encyclopedia of Type Strains, Phase IV (KMG-IV): sequencing the most valuable type-strain genomes for metagenomic binning, comparative biology and taxonomic classification.</title>
        <authorList>
            <person name="Goeker M."/>
        </authorList>
    </citation>
    <scope>NUCLEOTIDE SEQUENCE [LARGE SCALE GENOMIC DNA]</scope>
    <source>
        <strain evidence="9">DSM 21204</strain>
    </source>
</reference>
<feature type="domain" description="SpoVT-AbrB" evidence="8">
    <location>
        <begin position="6"/>
        <end position="48"/>
    </location>
</feature>
<keyword evidence="5 7" id="KW-0238">DNA-binding</keyword>
<evidence type="ECO:0000256" key="6">
    <source>
        <dbReference type="ARBA" id="ARBA00023163"/>
    </source>
</evidence>
<gene>
    <name evidence="7" type="primary">mraZ</name>
    <name evidence="9" type="ORF">J2Z62_000704</name>
</gene>
<name>A0ABU0LZY2_9BACT</name>